<evidence type="ECO:0000259" key="5">
    <source>
        <dbReference type="SMART" id="SM00903"/>
    </source>
</evidence>
<evidence type="ECO:0000256" key="2">
    <source>
        <dbReference type="ARBA" id="ARBA00022630"/>
    </source>
</evidence>
<name>A0AAP2GBH4_9BACT</name>
<dbReference type="PANTHER" id="PTHR33798">
    <property type="entry name" value="FLAVOPROTEIN OXYGENASE"/>
    <property type="match status" value="1"/>
</dbReference>
<dbReference type="InterPro" id="IPR002563">
    <property type="entry name" value="Flavin_Rdtase-like_dom"/>
</dbReference>
<sequence length="291" mass="32047">MLTIDPKEISLIQLQHHLQSAVTPRPIAFASTVDKEGRVNLSPFSFFNVFGTNPPLLVFSPARRVRDNTTKHTYENVLEVQEVVINIVNYAMVQQASLASTEYARGVNEFIKAGFTEAPSVKVAPPRVAEAPVSMECRVLQVVPTGDQGGAGNLILCEVIYMHIREEILGADGRIDPFKLDAVARLGGDWYCRVQGDAIFKVPKPVDRLGIGVDAIPHVVRYSHYLTGNDLGLLGNVEQLPDAEACQQYRLRAGIHQVLQKGVDAVHQHAHLLLTHGKVQEAWMLLLLAHG</sequence>
<evidence type="ECO:0000313" key="7">
    <source>
        <dbReference type="Proteomes" id="UP001319180"/>
    </source>
</evidence>
<reference evidence="6 7" key="1">
    <citation type="submission" date="2021-05" db="EMBL/GenBank/DDBJ databases">
        <title>A Polyphasic approach of four new species of the genus Ohtaekwangia: Ohtaekwangia histidinii sp. nov., Ohtaekwangia cretensis sp. nov., Ohtaekwangia indiensis sp. nov., Ohtaekwangia reichenbachii sp. nov. from diverse environment.</title>
        <authorList>
            <person name="Octaviana S."/>
        </authorList>
    </citation>
    <scope>NUCLEOTIDE SEQUENCE [LARGE SCALE GENOMIC DNA]</scope>
    <source>
        <strain evidence="6 7">PWU37</strain>
    </source>
</reference>
<dbReference type="SUPFAM" id="SSF50475">
    <property type="entry name" value="FMN-binding split barrel"/>
    <property type="match status" value="1"/>
</dbReference>
<comment type="cofactor">
    <cofactor evidence="1">
        <name>FMN</name>
        <dbReference type="ChEBI" id="CHEBI:58210"/>
    </cofactor>
</comment>
<dbReference type="SMART" id="SM00903">
    <property type="entry name" value="Flavin_Reduct"/>
    <property type="match status" value="1"/>
</dbReference>
<dbReference type="EMBL" id="JAHESC010000001">
    <property type="protein sequence ID" value="MBT1685144.1"/>
    <property type="molecule type" value="Genomic_DNA"/>
</dbReference>
<keyword evidence="3" id="KW-0288">FMN</keyword>
<comment type="caution">
    <text evidence="6">The sequence shown here is derived from an EMBL/GenBank/DDBJ whole genome shotgun (WGS) entry which is preliminary data.</text>
</comment>
<evidence type="ECO:0000256" key="4">
    <source>
        <dbReference type="ARBA" id="ARBA00038054"/>
    </source>
</evidence>
<dbReference type="AlphaFoldDB" id="A0AAP2GBH4"/>
<dbReference type="GO" id="GO:0010181">
    <property type="term" value="F:FMN binding"/>
    <property type="evidence" value="ECO:0007669"/>
    <property type="project" value="InterPro"/>
</dbReference>
<dbReference type="GO" id="GO:0016646">
    <property type="term" value="F:oxidoreductase activity, acting on the CH-NH group of donors, NAD or NADP as acceptor"/>
    <property type="evidence" value="ECO:0007669"/>
    <property type="project" value="UniProtKB-ARBA"/>
</dbReference>
<proteinExistence type="inferred from homology"/>
<evidence type="ECO:0000256" key="3">
    <source>
        <dbReference type="ARBA" id="ARBA00022643"/>
    </source>
</evidence>
<keyword evidence="2" id="KW-0285">Flavoprotein</keyword>
<dbReference type="PANTHER" id="PTHR33798:SF5">
    <property type="entry name" value="FLAVIN REDUCTASE LIKE DOMAIN-CONTAINING PROTEIN"/>
    <property type="match status" value="1"/>
</dbReference>
<dbReference type="Gene3D" id="2.30.110.10">
    <property type="entry name" value="Electron Transport, Fmn-binding Protein, Chain A"/>
    <property type="match status" value="1"/>
</dbReference>
<dbReference type="Proteomes" id="UP001319180">
    <property type="component" value="Unassembled WGS sequence"/>
</dbReference>
<gene>
    <name evidence="6" type="ORF">KK078_01180</name>
</gene>
<accession>A0AAP2GBH4</accession>
<feature type="domain" description="Flavin reductase like" evidence="5">
    <location>
        <begin position="20"/>
        <end position="174"/>
    </location>
</feature>
<dbReference type="Pfam" id="PF01613">
    <property type="entry name" value="Flavin_Reduct"/>
    <property type="match status" value="1"/>
</dbReference>
<evidence type="ECO:0000256" key="1">
    <source>
        <dbReference type="ARBA" id="ARBA00001917"/>
    </source>
</evidence>
<evidence type="ECO:0000313" key="6">
    <source>
        <dbReference type="EMBL" id="MBT1685144.1"/>
    </source>
</evidence>
<organism evidence="6 7">
    <name type="scientific">Dawidia soli</name>
    <dbReference type="NCBI Taxonomy" id="2782352"/>
    <lineage>
        <taxon>Bacteria</taxon>
        <taxon>Pseudomonadati</taxon>
        <taxon>Bacteroidota</taxon>
        <taxon>Cytophagia</taxon>
        <taxon>Cytophagales</taxon>
        <taxon>Chryseotaleaceae</taxon>
        <taxon>Dawidia</taxon>
    </lineage>
</organism>
<comment type="similarity">
    <text evidence="4">Belongs to the flavoredoxin family.</text>
</comment>
<dbReference type="RefSeq" id="WP_254088393.1">
    <property type="nucleotide sequence ID" value="NZ_JAHESC010000001.1"/>
</dbReference>
<protein>
    <submittedName>
        <fullName evidence="6">Flavin reductase family protein</fullName>
    </submittedName>
</protein>
<dbReference type="InterPro" id="IPR012349">
    <property type="entry name" value="Split_barrel_FMN-bd"/>
</dbReference>
<keyword evidence="7" id="KW-1185">Reference proteome</keyword>